<keyword evidence="10" id="KW-1185">Reference proteome</keyword>
<dbReference type="EMBL" id="JACHFD010000007">
    <property type="protein sequence ID" value="MBB5351626.1"/>
    <property type="molecule type" value="Genomic_DNA"/>
</dbReference>
<feature type="compositionally biased region" description="Polar residues" evidence="7">
    <location>
        <begin position="370"/>
        <end position="379"/>
    </location>
</feature>
<dbReference type="Pfam" id="PF13091">
    <property type="entry name" value="PLDc_2"/>
    <property type="match status" value="1"/>
</dbReference>
<evidence type="ECO:0000313" key="10">
    <source>
        <dbReference type="Proteomes" id="UP000557717"/>
    </source>
</evidence>
<dbReference type="PROSITE" id="PS50035">
    <property type="entry name" value="PLD"/>
    <property type="match status" value="1"/>
</dbReference>
<comment type="similarity">
    <text evidence="2">Belongs to the phospholipase D family.</text>
</comment>
<dbReference type="GO" id="GO:0006508">
    <property type="term" value="P:proteolysis"/>
    <property type="evidence" value="ECO:0007669"/>
    <property type="project" value="InterPro"/>
</dbReference>
<dbReference type="CDD" id="cd00138">
    <property type="entry name" value="PLDc_SF"/>
    <property type="match status" value="1"/>
</dbReference>
<protein>
    <recommendedName>
        <fullName evidence="3">phospholipase D</fullName>
        <ecNumber evidence="3">3.1.4.4</ecNumber>
    </recommendedName>
</protein>
<dbReference type="GO" id="GO:0004630">
    <property type="term" value="F:phospholipase D activity"/>
    <property type="evidence" value="ECO:0007669"/>
    <property type="project" value="UniProtKB-EC"/>
</dbReference>
<evidence type="ECO:0000256" key="7">
    <source>
        <dbReference type="SAM" id="MobiDB-lite"/>
    </source>
</evidence>
<dbReference type="RefSeq" id="WP_184017957.1">
    <property type="nucleotide sequence ID" value="NZ_JACHFD010000007.1"/>
</dbReference>
<reference evidence="9 10" key="1">
    <citation type="submission" date="2020-08" db="EMBL/GenBank/DDBJ databases">
        <title>Genomic Encyclopedia of Type Strains, Phase IV (KMG-IV): sequencing the most valuable type-strain genomes for metagenomic binning, comparative biology and taxonomic classification.</title>
        <authorList>
            <person name="Goeker M."/>
        </authorList>
    </citation>
    <scope>NUCLEOTIDE SEQUENCE [LARGE SCALE GENOMIC DNA]</scope>
    <source>
        <strain evidence="9 10">YC6886</strain>
    </source>
</reference>
<keyword evidence="6" id="KW-0443">Lipid metabolism</keyword>
<organism evidence="9 10">
    <name type="scientific">Haloferula luteola</name>
    <dbReference type="NCBI Taxonomy" id="595692"/>
    <lineage>
        <taxon>Bacteria</taxon>
        <taxon>Pseudomonadati</taxon>
        <taxon>Verrucomicrobiota</taxon>
        <taxon>Verrucomicrobiia</taxon>
        <taxon>Verrucomicrobiales</taxon>
        <taxon>Verrucomicrobiaceae</taxon>
        <taxon>Haloferula</taxon>
    </lineage>
</organism>
<dbReference type="GO" id="GO:0016891">
    <property type="term" value="F:RNA endonuclease activity producing 5'-phosphomonoesters, hydrolytic mechanism"/>
    <property type="evidence" value="ECO:0007669"/>
    <property type="project" value="TreeGrafter"/>
</dbReference>
<keyword evidence="4" id="KW-0378">Hydrolase</keyword>
<dbReference type="PANTHER" id="PTHR43856">
    <property type="entry name" value="CARDIOLIPIN HYDROLASE"/>
    <property type="match status" value="1"/>
</dbReference>
<sequence length="956" mass="105434">MKPKPVALPRRPKEQLIDALQREFPSLSDATNERVSSVELMIADAKKDTVAPRETRPGGGSTSPALDRMLKLREELSNKIELLDAGIEQAAFESICGKKDDTEDVEHYKGTLGVSVEFCRQYEKPVGQLQWLDDLPSRFTGDRDDPGNVAGERWGSGGLISNDLFLTAAHCFGQTGGDWSRPRRNGEIIAPKEIATLMRVNFNYQKDGSTGVVRKGDDFPVLELVEYGNDNDRAVKVDFAIVRLGRNSTGKLPGEVYGKLLLAERDLTEAGAMLAMIQHPMGKPKMIEAGPMHSNVGGRIVYESMDTLGGSSGSPILAENGEIVGVHTNGGCTAFSGANFGAAIGAIREVSGVLRGLAGEATPVNPVRPASNNQPNSKDPVQVSPQQQQPQQAGNTVRFNLEIPVELGMTLGTPVVRPIGGVQPLAQGAIPAAGEASVSQAVAETKRLLGSQADSLLDVRDGYVFRNGWITDEPAVVVILKDSTERARISLPSTVLGVPVEVRDPGLIDLVADESFELPEIAAIAYVPPEDFKLEFVEEEMRVVCHASPDASWSELEKFLKDTNERLTVAMYDMTAPHVVEGILDAVKDSPKTLQLIMQEGEAMEEGKGVKGDDWRETKVLEYFAEGLGKRFTHVPASVRKGGQFASHYHIKVIVRDGSAFWLSSGNLQSSNQYVEAPKSGDWWSLKELNREWNIVIENENLASQFESFIRYDFDCAAAEEAREFVTPEEPQFLVEEAAAVARVPAARPFHRAPLIVTEKVKVMPLLTPDNYYDEVFRLLRSAEERILFQNQSLSILGLDPRGRDKNDPRFIDLFSELLRKQQEGIDVRIIIRGDFNPQTALERMSEKGFDMTRVKTQSRCHTKGIVVDRDKVLVGSHNWTNEGALVNRDASLIFQHEEITKYFAELFWYDWKTLAERSVGPARRVRRAPNGGGTESRAAFVRSAGWETVRLSDLG</sequence>
<dbReference type="InterPro" id="IPR025202">
    <property type="entry name" value="PLD-like_dom"/>
</dbReference>
<evidence type="ECO:0000256" key="3">
    <source>
        <dbReference type="ARBA" id="ARBA00012027"/>
    </source>
</evidence>
<proteinExistence type="inferred from homology"/>
<dbReference type="SUPFAM" id="SSF56024">
    <property type="entry name" value="Phospholipase D/nuclease"/>
    <property type="match status" value="2"/>
</dbReference>
<comment type="caution">
    <text evidence="9">The sequence shown here is derived from an EMBL/GenBank/DDBJ whole genome shotgun (WGS) entry which is preliminary data.</text>
</comment>
<feature type="region of interest" description="Disordered" evidence="7">
    <location>
        <begin position="362"/>
        <end position="394"/>
    </location>
</feature>
<evidence type="ECO:0000256" key="2">
    <source>
        <dbReference type="ARBA" id="ARBA00008664"/>
    </source>
</evidence>
<dbReference type="GO" id="GO:0004252">
    <property type="term" value="F:serine-type endopeptidase activity"/>
    <property type="evidence" value="ECO:0007669"/>
    <property type="project" value="InterPro"/>
</dbReference>
<dbReference type="InterPro" id="IPR043504">
    <property type="entry name" value="Peptidase_S1_PA_chymotrypsin"/>
</dbReference>
<dbReference type="InterPro" id="IPR001736">
    <property type="entry name" value="PLipase_D/transphosphatidylase"/>
</dbReference>
<feature type="compositionally biased region" description="Low complexity" evidence="7">
    <location>
        <begin position="380"/>
        <end position="392"/>
    </location>
</feature>
<dbReference type="Proteomes" id="UP000557717">
    <property type="component" value="Unassembled WGS sequence"/>
</dbReference>
<name>A0A840V3K6_9BACT</name>
<dbReference type="CDD" id="cd09128">
    <property type="entry name" value="PLDc_unchar1_2"/>
    <property type="match status" value="1"/>
</dbReference>
<accession>A0A840V3K6</accession>
<evidence type="ECO:0000256" key="1">
    <source>
        <dbReference type="ARBA" id="ARBA00000798"/>
    </source>
</evidence>
<dbReference type="SUPFAM" id="SSF50494">
    <property type="entry name" value="Trypsin-like serine proteases"/>
    <property type="match status" value="1"/>
</dbReference>
<dbReference type="EC" id="3.1.4.4" evidence="3"/>
<comment type="catalytic activity">
    <reaction evidence="1">
        <text>a 1,2-diacyl-sn-glycero-3-phosphocholine + H2O = a 1,2-diacyl-sn-glycero-3-phosphate + choline + H(+)</text>
        <dbReference type="Rhea" id="RHEA:14445"/>
        <dbReference type="ChEBI" id="CHEBI:15354"/>
        <dbReference type="ChEBI" id="CHEBI:15377"/>
        <dbReference type="ChEBI" id="CHEBI:15378"/>
        <dbReference type="ChEBI" id="CHEBI:57643"/>
        <dbReference type="ChEBI" id="CHEBI:58608"/>
        <dbReference type="EC" id="3.1.4.4"/>
    </reaction>
</comment>
<dbReference type="Gene3D" id="2.40.10.10">
    <property type="entry name" value="Trypsin-like serine proteases"/>
    <property type="match status" value="2"/>
</dbReference>
<evidence type="ECO:0000256" key="4">
    <source>
        <dbReference type="ARBA" id="ARBA00022801"/>
    </source>
</evidence>
<gene>
    <name evidence="9" type="ORF">HNR46_001863</name>
</gene>
<keyword evidence="5" id="KW-0442">Lipid degradation</keyword>
<evidence type="ECO:0000256" key="5">
    <source>
        <dbReference type="ARBA" id="ARBA00022963"/>
    </source>
</evidence>
<dbReference type="InterPro" id="IPR009003">
    <property type="entry name" value="Peptidase_S1_PA"/>
</dbReference>
<dbReference type="GO" id="GO:0016042">
    <property type="term" value="P:lipid catabolic process"/>
    <property type="evidence" value="ECO:0007669"/>
    <property type="project" value="UniProtKB-KW"/>
</dbReference>
<feature type="domain" description="PLD phosphodiesterase" evidence="8">
    <location>
        <begin position="857"/>
        <end position="884"/>
    </location>
</feature>
<evidence type="ECO:0000259" key="8">
    <source>
        <dbReference type="PROSITE" id="PS50035"/>
    </source>
</evidence>
<dbReference type="InterPro" id="IPR018114">
    <property type="entry name" value="TRYPSIN_HIS"/>
</dbReference>
<dbReference type="Gene3D" id="3.30.870.10">
    <property type="entry name" value="Endonuclease Chain A"/>
    <property type="match status" value="2"/>
</dbReference>
<evidence type="ECO:0000256" key="6">
    <source>
        <dbReference type="ARBA" id="ARBA00023098"/>
    </source>
</evidence>
<dbReference type="PANTHER" id="PTHR43856:SF1">
    <property type="entry name" value="MITOCHONDRIAL CARDIOLIPIN HYDROLASE"/>
    <property type="match status" value="1"/>
</dbReference>
<dbReference type="AlphaFoldDB" id="A0A840V3K6"/>
<evidence type="ECO:0000313" key="9">
    <source>
        <dbReference type="EMBL" id="MBB5351626.1"/>
    </source>
</evidence>
<dbReference type="InterPro" id="IPR051406">
    <property type="entry name" value="PLD_domain"/>
</dbReference>
<dbReference type="GO" id="GO:0006793">
    <property type="term" value="P:phosphorus metabolic process"/>
    <property type="evidence" value="ECO:0007669"/>
    <property type="project" value="UniProtKB-ARBA"/>
</dbReference>
<dbReference type="Pfam" id="PF13365">
    <property type="entry name" value="Trypsin_2"/>
    <property type="match status" value="1"/>
</dbReference>
<dbReference type="PROSITE" id="PS00134">
    <property type="entry name" value="TRYPSIN_HIS"/>
    <property type="match status" value="1"/>
</dbReference>